<name>A0A1Q8QZ87_9FIRM</name>
<dbReference type="Gene3D" id="3.40.50.2300">
    <property type="match status" value="2"/>
</dbReference>
<accession>A0A1Q8QZ87</accession>
<dbReference type="Pfam" id="PF13458">
    <property type="entry name" value="Peripla_BP_6"/>
    <property type="match status" value="1"/>
</dbReference>
<evidence type="ECO:0000256" key="2">
    <source>
        <dbReference type="ARBA" id="ARBA00022729"/>
    </source>
</evidence>
<reference evidence="4 5" key="1">
    <citation type="submission" date="2016-09" db="EMBL/GenBank/DDBJ databases">
        <title>Complete genome of Desulfosporosinus sp. OL.</title>
        <authorList>
            <person name="Mardanov A."/>
            <person name="Beletsky A."/>
            <person name="Panova A."/>
            <person name="Karnachuk O."/>
            <person name="Ravin N."/>
        </authorList>
    </citation>
    <scope>NUCLEOTIDE SEQUENCE [LARGE SCALE GENOMIC DNA]</scope>
    <source>
        <strain evidence="4 5">OL</strain>
    </source>
</reference>
<proteinExistence type="inferred from homology"/>
<dbReference type="PANTHER" id="PTHR30483">
    <property type="entry name" value="LEUCINE-SPECIFIC-BINDING PROTEIN"/>
    <property type="match status" value="1"/>
</dbReference>
<evidence type="ECO:0000259" key="3">
    <source>
        <dbReference type="Pfam" id="PF13458"/>
    </source>
</evidence>
<dbReference type="PANTHER" id="PTHR30483:SF6">
    <property type="entry name" value="PERIPLASMIC BINDING PROTEIN OF ABC TRANSPORTER FOR NATURAL AMINO ACIDS"/>
    <property type="match status" value="1"/>
</dbReference>
<dbReference type="STRING" id="1888891.DSOL_1408"/>
<organism evidence="4 5">
    <name type="scientific">Desulfosporosinus metallidurans</name>
    <dbReference type="NCBI Taxonomy" id="1888891"/>
    <lineage>
        <taxon>Bacteria</taxon>
        <taxon>Bacillati</taxon>
        <taxon>Bacillota</taxon>
        <taxon>Clostridia</taxon>
        <taxon>Eubacteriales</taxon>
        <taxon>Desulfitobacteriaceae</taxon>
        <taxon>Desulfosporosinus</taxon>
    </lineage>
</organism>
<dbReference type="InterPro" id="IPR028082">
    <property type="entry name" value="Peripla_BP_I"/>
</dbReference>
<comment type="caution">
    <text evidence="4">The sequence shown here is derived from an EMBL/GenBank/DDBJ whole genome shotgun (WGS) entry which is preliminary data.</text>
</comment>
<gene>
    <name evidence="4" type="ORF">DSOL_1408</name>
</gene>
<evidence type="ECO:0000256" key="1">
    <source>
        <dbReference type="ARBA" id="ARBA00010062"/>
    </source>
</evidence>
<sequence length="364" mass="39618">MGAFGKPVYNAAKLAVDQINAAGGVNGRKIMLYTEDDQSTVESGIRGARKLITANGVIAMHGMISDVLLAIWDFAKQNKVFIASPYAGTTKLDKIGGDYQLRTVPSDSLDGKVAAQSLWDKGYRKIAIMFETAESTTSIGNAVKEQFEKLGGSVTMILPFQSRQSSYLAELKKVADTNPEAVWLGTGQETAPTILKQCKQRDYKWQWMVSSDVAVPEIFKLVGKDIMNGILTEIPAGDNTSEDYKKFSSEYKATFGKEPGGNFEANSYDAMMIMALAIQAGGKADGTTINQNYKKVASPPGVKVHSYKDAFAELKKGNDIDYEGPSGDCNFDDHGTTSGSFNALIAKDGQWEQFKFYPASTFEN</sequence>
<dbReference type="InterPro" id="IPR028081">
    <property type="entry name" value="Leu-bd"/>
</dbReference>
<keyword evidence="5" id="KW-1185">Reference proteome</keyword>
<feature type="domain" description="Leucine-binding protein" evidence="3">
    <location>
        <begin position="2"/>
        <end position="295"/>
    </location>
</feature>
<evidence type="ECO:0000313" key="5">
    <source>
        <dbReference type="Proteomes" id="UP000186102"/>
    </source>
</evidence>
<dbReference type="EMBL" id="MLBF01000007">
    <property type="protein sequence ID" value="OLN32657.1"/>
    <property type="molecule type" value="Genomic_DNA"/>
</dbReference>
<dbReference type="InterPro" id="IPR051010">
    <property type="entry name" value="BCAA_transport"/>
</dbReference>
<protein>
    <submittedName>
        <fullName evidence="4">Branched-chain amino acid ABC transporter, amino acid-binding protein</fullName>
    </submittedName>
</protein>
<keyword evidence="2" id="KW-0732">Signal</keyword>
<dbReference type="Proteomes" id="UP000186102">
    <property type="component" value="Unassembled WGS sequence"/>
</dbReference>
<dbReference type="AlphaFoldDB" id="A0A1Q8QZ87"/>
<dbReference type="SUPFAM" id="SSF53822">
    <property type="entry name" value="Periplasmic binding protein-like I"/>
    <property type="match status" value="1"/>
</dbReference>
<comment type="similarity">
    <text evidence="1">Belongs to the leucine-binding protein family.</text>
</comment>
<evidence type="ECO:0000313" key="4">
    <source>
        <dbReference type="EMBL" id="OLN32657.1"/>
    </source>
</evidence>